<gene>
    <name evidence="5" type="ORF">SAMN05445850_3493</name>
</gene>
<evidence type="ECO:0000256" key="2">
    <source>
        <dbReference type="ARBA" id="ARBA00023125"/>
    </source>
</evidence>
<proteinExistence type="predicted"/>
<name>A0A1H1HF69_9BURK</name>
<keyword evidence="6" id="KW-1185">Reference proteome</keyword>
<evidence type="ECO:0000256" key="3">
    <source>
        <dbReference type="ARBA" id="ARBA00023163"/>
    </source>
</evidence>
<dbReference type="Gene3D" id="1.10.10.10">
    <property type="entry name" value="Winged helix-like DNA-binding domain superfamily/Winged helix DNA-binding domain"/>
    <property type="match status" value="1"/>
</dbReference>
<dbReference type="GO" id="GO:0003677">
    <property type="term" value="F:DNA binding"/>
    <property type="evidence" value="ECO:0007669"/>
    <property type="project" value="UniProtKB-KW"/>
</dbReference>
<dbReference type="GO" id="GO:0045892">
    <property type="term" value="P:negative regulation of DNA-templated transcription"/>
    <property type="evidence" value="ECO:0007669"/>
    <property type="project" value="TreeGrafter"/>
</dbReference>
<dbReference type="STRING" id="157910.SAMN05445850_3493"/>
<dbReference type="Proteomes" id="UP000199365">
    <property type="component" value="Unassembled WGS sequence"/>
</dbReference>
<dbReference type="PANTHER" id="PTHR44846">
    <property type="entry name" value="MANNOSYL-D-GLYCERATE TRANSPORT/METABOLISM SYSTEM REPRESSOR MNGR-RELATED"/>
    <property type="match status" value="1"/>
</dbReference>
<evidence type="ECO:0000256" key="1">
    <source>
        <dbReference type="ARBA" id="ARBA00023015"/>
    </source>
</evidence>
<dbReference type="GO" id="GO:0003700">
    <property type="term" value="F:DNA-binding transcription factor activity"/>
    <property type="evidence" value="ECO:0007669"/>
    <property type="project" value="InterPro"/>
</dbReference>
<dbReference type="Pfam" id="PF00392">
    <property type="entry name" value="GntR"/>
    <property type="match status" value="1"/>
</dbReference>
<protein>
    <submittedName>
        <fullName evidence="5">GntR family transcriptional regulator</fullName>
    </submittedName>
</protein>
<keyword evidence="3" id="KW-0804">Transcription</keyword>
<dbReference type="SMART" id="SM00345">
    <property type="entry name" value="HTH_GNTR"/>
    <property type="match status" value="1"/>
</dbReference>
<evidence type="ECO:0000259" key="4">
    <source>
        <dbReference type="PROSITE" id="PS50949"/>
    </source>
</evidence>
<organism evidence="5 6">
    <name type="scientific">Paraburkholderia tuberum</name>
    <dbReference type="NCBI Taxonomy" id="157910"/>
    <lineage>
        <taxon>Bacteria</taxon>
        <taxon>Pseudomonadati</taxon>
        <taxon>Pseudomonadota</taxon>
        <taxon>Betaproteobacteria</taxon>
        <taxon>Burkholderiales</taxon>
        <taxon>Burkholderiaceae</taxon>
        <taxon>Paraburkholderia</taxon>
    </lineage>
</organism>
<dbReference type="EMBL" id="FNKX01000001">
    <property type="protein sequence ID" value="SDR23706.1"/>
    <property type="molecule type" value="Genomic_DNA"/>
</dbReference>
<dbReference type="InterPro" id="IPR036390">
    <property type="entry name" value="WH_DNA-bd_sf"/>
</dbReference>
<accession>A0A1H1HF69</accession>
<dbReference type="Gene3D" id="3.40.1410.10">
    <property type="entry name" value="Chorismate lyase-like"/>
    <property type="match status" value="1"/>
</dbReference>
<dbReference type="SMART" id="SM00866">
    <property type="entry name" value="UTRA"/>
    <property type="match status" value="1"/>
</dbReference>
<reference evidence="6" key="1">
    <citation type="submission" date="2016-10" db="EMBL/GenBank/DDBJ databases">
        <authorList>
            <person name="Varghese N."/>
            <person name="Submissions S."/>
        </authorList>
    </citation>
    <scope>NUCLEOTIDE SEQUENCE [LARGE SCALE GENOMIC DNA]</scope>
    <source>
        <strain evidence="6">DUS833</strain>
    </source>
</reference>
<dbReference type="InterPro" id="IPR036388">
    <property type="entry name" value="WH-like_DNA-bd_sf"/>
</dbReference>
<dbReference type="SUPFAM" id="SSF64288">
    <property type="entry name" value="Chorismate lyase-like"/>
    <property type="match status" value="1"/>
</dbReference>
<dbReference type="Pfam" id="PF07702">
    <property type="entry name" value="UTRA"/>
    <property type="match status" value="1"/>
</dbReference>
<dbReference type="SUPFAM" id="SSF46785">
    <property type="entry name" value="Winged helix' DNA-binding domain"/>
    <property type="match status" value="1"/>
</dbReference>
<dbReference type="RefSeq" id="WP_090805784.1">
    <property type="nucleotide sequence ID" value="NZ_FNKX01000001.1"/>
</dbReference>
<dbReference type="AlphaFoldDB" id="A0A1H1HF69"/>
<dbReference type="CDD" id="cd07377">
    <property type="entry name" value="WHTH_GntR"/>
    <property type="match status" value="1"/>
</dbReference>
<keyword evidence="1" id="KW-0805">Transcription regulation</keyword>
<evidence type="ECO:0000313" key="5">
    <source>
        <dbReference type="EMBL" id="SDR23706.1"/>
    </source>
</evidence>
<dbReference type="InterPro" id="IPR028978">
    <property type="entry name" value="Chorismate_lyase_/UTRA_dom_sf"/>
</dbReference>
<dbReference type="InterPro" id="IPR000524">
    <property type="entry name" value="Tscrpt_reg_HTH_GntR"/>
</dbReference>
<sequence>MNTLTTGINLPNGAAATPAIGGTRYKEVKNAMLAALAAHEWKGGETIPSEKRLAERFGVSIGTLRKAIDELVADNILVRHQGLGTFVAQHQRDRHFFRFFRIVRQDGDKTYPSVTLVQFRKAKATRDIATLLKVETGARVFTFINRLALHGETVMIDNITVPEARFPGLTEAALRSRPSTLYNFYQDAFNINVLGTEERVRVAVANELESKLLEVPHGTPLLEVRRVAYSYHQAPVEVRISHANTARYEYVGASASHEEPL</sequence>
<dbReference type="InterPro" id="IPR050679">
    <property type="entry name" value="Bact_HTH_transcr_reg"/>
</dbReference>
<dbReference type="InterPro" id="IPR011663">
    <property type="entry name" value="UTRA"/>
</dbReference>
<keyword evidence="2" id="KW-0238">DNA-binding</keyword>
<dbReference type="PANTHER" id="PTHR44846:SF1">
    <property type="entry name" value="MANNOSYL-D-GLYCERATE TRANSPORT_METABOLISM SYSTEM REPRESSOR MNGR-RELATED"/>
    <property type="match status" value="1"/>
</dbReference>
<feature type="domain" description="HTH gntR-type" evidence="4">
    <location>
        <begin position="22"/>
        <end position="90"/>
    </location>
</feature>
<dbReference type="PROSITE" id="PS50949">
    <property type="entry name" value="HTH_GNTR"/>
    <property type="match status" value="1"/>
</dbReference>
<dbReference type="PRINTS" id="PR00035">
    <property type="entry name" value="HTHGNTR"/>
</dbReference>
<evidence type="ECO:0000313" key="6">
    <source>
        <dbReference type="Proteomes" id="UP000199365"/>
    </source>
</evidence>